<protein>
    <submittedName>
        <fullName evidence="1">Uncharacterized protein</fullName>
    </submittedName>
</protein>
<dbReference type="InterPro" id="IPR023366">
    <property type="entry name" value="ATP_synth_asu-like_sf"/>
</dbReference>
<sequence>MAENLLTGSIQAPGFSGLDIQDSTVQLTSGFALEAYNCVIDKYGRIGARKGWSKVNTTVTSPAGSVRSIFEVVKDDGTVVLSAANNKLYQGTTTLVEKPVYGTSYQTGTYAQSGTTITVTITAHGYTTGQSISFVPSTGTSLSGTYAVVTAATNTFTITSTASATTSGNCTIINLLAYAITANNWQFLSMPFGTGLTTSAHVIAFQAGQQPLVYHKLGTTAHNHVGDYGFQRLGDVGNLPTGYAIDTFKPSCGLSAFGRLWAANIGADDQVVYFSDLQNPTEWQTGTAGYLDIGTVIPTGDGIVALASHNGFLVIFCKRHIVLYANPTDPTSLTVQDIIKATGCVARDTVASVAGTDILFLSETGVQSLQRLIAEKSLPFRDVSKNVRDELILNVKTETLANIKAVYFATDAMYLLSLPTTGFTYCFDTRGVLENGAARTTIWTGINPTAFCSSESRTLYIGKPGYIGAYDGYADNTIPYRFSYYTNYFDLDQPTTLKILKKVGIIAIGGRGQNISVKWAFDYTGNYDSSTIALSSGNISEYGVGEYGIAEYSNGISLDSVKFSATGTGKVVQLGFECDIDGSPLSIQKIDLALKSGKNI</sequence>
<reference evidence="1" key="1">
    <citation type="submission" date="2020-04" db="EMBL/GenBank/DDBJ databases">
        <authorList>
            <person name="Chiriac C."/>
            <person name="Salcher M."/>
            <person name="Ghai R."/>
            <person name="Kavagutti S V."/>
        </authorList>
    </citation>
    <scope>NUCLEOTIDE SEQUENCE</scope>
</reference>
<dbReference type="Gene3D" id="2.40.30.20">
    <property type="match status" value="1"/>
</dbReference>
<dbReference type="EMBL" id="LR796486">
    <property type="protein sequence ID" value="CAB4147808.1"/>
    <property type="molecule type" value="Genomic_DNA"/>
</dbReference>
<proteinExistence type="predicted"/>
<accession>A0A6J5MME0</accession>
<organism evidence="1">
    <name type="scientific">uncultured Caudovirales phage</name>
    <dbReference type="NCBI Taxonomy" id="2100421"/>
    <lineage>
        <taxon>Viruses</taxon>
        <taxon>Duplodnaviria</taxon>
        <taxon>Heunggongvirae</taxon>
        <taxon>Uroviricota</taxon>
        <taxon>Caudoviricetes</taxon>
        <taxon>Peduoviridae</taxon>
        <taxon>Maltschvirus</taxon>
        <taxon>Maltschvirus maltsch</taxon>
    </lineage>
</organism>
<evidence type="ECO:0000313" key="1">
    <source>
        <dbReference type="EMBL" id="CAB4147808.1"/>
    </source>
</evidence>
<gene>
    <name evidence="1" type="ORF">UFOVP507_49</name>
</gene>
<name>A0A6J5MME0_9CAUD</name>